<feature type="domain" description="tRNA pseudouridine synthase II TruB subfamily 1 C-terminal" evidence="7">
    <location>
        <begin position="249"/>
        <end position="301"/>
    </location>
</feature>
<dbReference type="InterPro" id="IPR002501">
    <property type="entry name" value="PsdUridine_synth_N"/>
</dbReference>
<dbReference type="EC" id="5.4.99.25" evidence="5"/>
<evidence type="ECO:0000259" key="8">
    <source>
        <dbReference type="Pfam" id="PF16198"/>
    </source>
</evidence>
<reference evidence="9 10" key="1">
    <citation type="journal article" date="2024" name="Front. Microbiol.">
        <title>Novel thermophilic genera Geochorda gen. nov. and Carboxydochorda gen. nov. from the deep terrestrial subsurface reveal the ecophysiological diversity in the class Limnochordia.</title>
        <authorList>
            <person name="Karnachuk O.V."/>
            <person name="Lukina A.P."/>
            <person name="Avakyan M.R."/>
            <person name="Kadnikov V.V."/>
            <person name="Begmatov S."/>
            <person name="Beletsky A.V."/>
            <person name="Vlasova K.G."/>
            <person name="Novikov A.A."/>
            <person name="Shcherbakova V.A."/>
            <person name="Mardanov A.V."/>
            <person name="Ravin N.V."/>
        </authorList>
    </citation>
    <scope>NUCLEOTIDE SEQUENCE [LARGE SCALE GENOMIC DNA]</scope>
    <source>
        <strain evidence="9 10">L945</strain>
    </source>
</reference>
<evidence type="ECO:0000256" key="4">
    <source>
        <dbReference type="ARBA" id="ARBA00023235"/>
    </source>
</evidence>
<keyword evidence="4 5" id="KW-0413">Isomerase</keyword>
<dbReference type="Pfam" id="PF16198">
    <property type="entry name" value="TruB_C_2"/>
    <property type="match status" value="1"/>
</dbReference>
<gene>
    <name evidence="5 9" type="primary">truB</name>
    <name evidence="9" type="ORF">U7230_05640</name>
</gene>
<sequence length="316" mass="34222">MEAPGVAAGVLNVIKPPGMTSHDVVALVRKWAGVRRVGHAGTLDPGAAGVLVVLVGQATRLASYLQEAEKVYRAEMVLGVRTDTQDASGRTLAVADAFEIPWSDVDAALARMIGTIRQRPPMVSAVHHQGRRLYELARQGVEVERPVRTVEIYDLQVHSIWPEDAERATFGARVVFDVTCSAGTYVRTLCDDVGQSLGCGAHLGFLVRLRSGAFGLDQAVTLEELEAAGRHRRLAEYLLPLDAGLGHLPRVSLEGESLHRARHGTAVAWPPADPRPAGLRAGEHVRLYDAGDRFFGIARFTVRDGRPWLAPEMLVG</sequence>
<evidence type="ECO:0000256" key="3">
    <source>
        <dbReference type="ARBA" id="ARBA00022694"/>
    </source>
</evidence>
<dbReference type="SUPFAM" id="SSF55120">
    <property type="entry name" value="Pseudouridine synthase"/>
    <property type="match status" value="1"/>
</dbReference>
<evidence type="ECO:0000256" key="1">
    <source>
        <dbReference type="ARBA" id="ARBA00000385"/>
    </source>
</evidence>
<dbReference type="Pfam" id="PF09157">
    <property type="entry name" value="TruB-C_2"/>
    <property type="match status" value="1"/>
</dbReference>
<feature type="domain" description="tRNA pseudouridylate synthase B C-terminal" evidence="8">
    <location>
        <begin position="187"/>
        <end position="245"/>
    </location>
</feature>
<dbReference type="CDD" id="cd02573">
    <property type="entry name" value="PseudoU_synth_EcTruB"/>
    <property type="match status" value="1"/>
</dbReference>
<dbReference type="InterPro" id="IPR020103">
    <property type="entry name" value="PsdUridine_synth_cat_dom_sf"/>
</dbReference>
<organism evidence="9 10">
    <name type="scientific">Carboxydichorda subterranea</name>
    <dbReference type="NCBI Taxonomy" id="3109565"/>
    <lineage>
        <taxon>Bacteria</taxon>
        <taxon>Bacillati</taxon>
        <taxon>Bacillota</taxon>
        <taxon>Limnochordia</taxon>
        <taxon>Limnochordales</taxon>
        <taxon>Geochordaceae</taxon>
        <taxon>Carboxydichorda</taxon>
    </lineage>
</organism>
<proteinExistence type="inferred from homology"/>
<accession>A0ABZ1C156</accession>
<dbReference type="Pfam" id="PF01509">
    <property type="entry name" value="TruB_N"/>
    <property type="match status" value="1"/>
</dbReference>
<evidence type="ECO:0000259" key="7">
    <source>
        <dbReference type="Pfam" id="PF09157"/>
    </source>
</evidence>
<evidence type="ECO:0000259" key="6">
    <source>
        <dbReference type="Pfam" id="PF01509"/>
    </source>
</evidence>
<evidence type="ECO:0000313" key="10">
    <source>
        <dbReference type="Proteomes" id="UP001332192"/>
    </source>
</evidence>
<dbReference type="Proteomes" id="UP001332192">
    <property type="component" value="Chromosome"/>
</dbReference>
<evidence type="ECO:0000256" key="5">
    <source>
        <dbReference type="HAMAP-Rule" id="MF_01080"/>
    </source>
</evidence>
<dbReference type="PANTHER" id="PTHR13767">
    <property type="entry name" value="TRNA-PSEUDOURIDINE SYNTHASE"/>
    <property type="match status" value="1"/>
</dbReference>
<dbReference type="PANTHER" id="PTHR13767:SF2">
    <property type="entry name" value="PSEUDOURIDYLATE SYNTHASE TRUB1"/>
    <property type="match status" value="1"/>
</dbReference>
<evidence type="ECO:0000313" key="9">
    <source>
        <dbReference type="EMBL" id="WRP18486.1"/>
    </source>
</evidence>
<dbReference type="InterPro" id="IPR014780">
    <property type="entry name" value="tRNA_psdUridine_synth_TruB"/>
</dbReference>
<evidence type="ECO:0000256" key="2">
    <source>
        <dbReference type="ARBA" id="ARBA00005642"/>
    </source>
</evidence>
<feature type="active site" description="Nucleophile" evidence="5">
    <location>
        <position position="44"/>
    </location>
</feature>
<dbReference type="InterPro" id="IPR015240">
    <property type="entry name" value="tRNA_sdUridine_synth_fam1_C"/>
</dbReference>
<keyword evidence="3 5" id="KW-0819">tRNA processing</keyword>
<dbReference type="NCBIfam" id="TIGR00431">
    <property type="entry name" value="TruB"/>
    <property type="match status" value="1"/>
</dbReference>
<comment type="similarity">
    <text evidence="2 5">Belongs to the pseudouridine synthase TruB family. Type 1 subfamily.</text>
</comment>
<dbReference type="EMBL" id="CP141615">
    <property type="protein sequence ID" value="WRP18486.1"/>
    <property type="molecule type" value="Genomic_DNA"/>
</dbReference>
<dbReference type="HAMAP" id="MF_01080">
    <property type="entry name" value="TruB_bact"/>
    <property type="match status" value="1"/>
</dbReference>
<dbReference type="Gene3D" id="3.30.2350.10">
    <property type="entry name" value="Pseudouridine synthase"/>
    <property type="match status" value="1"/>
</dbReference>
<comment type="catalytic activity">
    <reaction evidence="1 5">
        <text>uridine(55) in tRNA = pseudouridine(55) in tRNA</text>
        <dbReference type="Rhea" id="RHEA:42532"/>
        <dbReference type="Rhea" id="RHEA-COMP:10101"/>
        <dbReference type="Rhea" id="RHEA-COMP:10102"/>
        <dbReference type="ChEBI" id="CHEBI:65314"/>
        <dbReference type="ChEBI" id="CHEBI:65315"/>
        <dbReference type="EC" id="5.4.99.25"/>
    </reaction>
</comment>
<feature type="domain" description="Pseudouridine synthase II N-terminal" evidence="6">
    <location>
        <begin position="29"/>
        <end position="186"/>
    </location>
</feature>
<protein>
    <recommendedName>
        <fullName evidence="5">tRNA pseudouridine synthase B</fullName>
        <ecNumber evidence="5">5.4.99.25</ecNumber>
    </recommendedName>
    <alternativeName>
        <fullName evidence="5">tRNA pseudouridine(55) synthase</fullName>
        <shortName evidence="5">Psi55 synthase</shortName>
    </alternativeName>
    <alternativeName>
        <fullName evidence="5">tRNA pseudouridylate synthase</fullName>
    </alternativeName>
    <alternativeName>
        <fullName evidence="5">tRNA-uridine isomerase</fullName>
    </alternativeName>
</protein>
<comment type="function">
    <text evidence="5">Responsible for synthesis of pseudouridine from uracil-55 in the psi GC loop of transfer RNAs.</text>
</comment>
<dbReference type="InterPro" id="IPR032819">
    <property type="entry name" value="TruB_C"/>
</dbReference>
<dbReference type="RefSeq" id="WP_324717759.1">
    <property type="nucleotide sequence ID" value="NZ_CP141615.1"/>
</dbReference>
<name>A0ABZ1C156_9FIRM</name>
<dbReference type="GO" id="GO:0160148">
    <property type="term" value="F:tRNA pseudouridine(55) synthase activity"/>
    <property type="evidence" value="ECO:0007669"/>
    <property type="project" value="UniProtKB-EC"/>
</dbReference>
<keyword evidence="10" id="KW-1185">Reference proteome</keyword>